<organism evidence="2 3">
    <name type="scientific">Paenisporosarcina macmurdoensis</name>
    <dbReference type="NCBI Taxonomy" id="212659"/>
    <lineage>
        <taxon>Bacteria</taxon>
        <taxon>Bacillati</taxon>
        <taxon>Bacillota</taxon>
        <taxon>Bacilli</taxon>
        <taxon>Bacillales</taxon>
        <taxon>Caryophanaceae</taxon>
        <taxon>Paenisporosarcina</taxon>
    </lineage>
</organism>
<keyword evidence="3" id="KW-1185">Reference proteome</keyword>
<dbReference type="EMBL" id="JBHSRI010000018">
    <property type="protein sequence ID" value="MFC6040121.1"/>
    <property type="molecule type" value="Genomic_DNA"/>
</dbReference>
<reference evidence="3" key="1">
    <citation type="journal article" date="2019" name="Int. J. Syst. Evol. Microbiol.">
        <title>The Global Catalogue of Microorganisms (GCM) 10K type strain sequencing project: providing services to taxonomists for standard genome sequencing and annotation.</title>
        <authorList>
            <consortium name="The Broad Institute Genomics Platform"/>
            <consortium name="The Broad Institute Genome Sequencing Center for Infectious Disease"/>
            <person name="Wu L."/>
            <person name="Ma J."/>
        </authorList>
    </citation>
    <scope>NUCLEOTIDE SEQUENCE [LARGE SCALE GENOMIC DNA]</scope>
    <source>
        <strain evidence="3">CCUG 54527</strain>
    </source>
</reference>
<dbReference type="Proteomes" id="UP001596170">
    <property type="component" value="Unassembled WGS sequence"/>
</dbReference>
<feature type="region of interest" description="Disordered" evidence="1">
    <location>
        <begin position="25"/>
        <end position="54"/>
    </location>
</feature>
<evidence type="ECO:0000256" key="1">
    <source>
        <dbReference type="SAM" id="MobiDB-lite"/>
    </source>
</evidence>
<accession>A0ABW1L9J0</accession>
<comment type="caution">
    <text evidence="2">The sequence shown here is derived from an EMBL/GenBank/DDBJ whole genome shotgun (WGS) entry which is preliminary data.</text>
</comment>
<evidence type="ECO:0000313" key="3">
    <source>
        <dbReference type="Proteomes" id="UP001596170"/>
    </source>
</evidence>
<proteinExistence type="predicted"/>
<gene>
    <name evidence="2" type="ORF">ACFPYN_11885</name>
</gene>
<protein>
    <submittedName>
        <fullName evidence="2">Uncharacterized protein</fullName>
    </submittedName>
</protein>
<dbReference type="RefSeq" id="WP_377734422.1">
    <property type="nucleotide sequence ID" value="NZ_JBHSRI010000018.1"/>
</dbReference>
<sequence>MSAMQNIVEGVKIQENARKQREAFFRNEEEKQAREMIEKQEQAETTGSEEDEVPEALQEQLVALQKAMKEVTEKIKIGGTK</sequence>
<feature type="compositionally biased region" description="Basic and acidic residues" evidence="1">
    <location>
        <begin position="25"/>
        <end position="42"/>
    </location>
</feature>
<evidence type="ECO:0000313" key="2">
    <source>
        <dbReference type="EMBL" id="MFC6040121.1"/>
    </source>
</evidence>
<name>A0ABW1L9J0_9BACL</name>